<dbReference type="InterPro" id="IPR006683">
    <property type="entry name" value="Thioestr_dom"/>
</dbReference>
<feature type="domain" description="Thioesterase" evidence="2">
    <location>
        <begin position="47"/>
        <end position="119"/>
    </location>
</feature>
<dbReference type="GO" id="GO:0016787">
    <property type="term" value="F:hydrolase activity"/>
    <property type="evidence" value="ECO:0007669"/>
    <property type="project" value="UniProtKB-KW"/>
</dbReference>
<dbReference type="NCBIfam" id="TIGR00369">
    <property type="entry name" value="unchar_dom_1"/>
    <property type="match status" value="1"/>
</dbReference>
<sequence>MNAMLELGRDVLARQPFSGLMGAELVSFETGRAAIELPLRAELHQQNGFAHGGVVCYLADNALTFAGGSVMGSAVVTSEFKINYLRPALGERLRAEADVLHAGRSQAVVRCEIYVLQGAERILCAAAQGTITPLAAPRERG</sequence>
<name>A0A1J5RDN2_9ZZZZ</name>
<dbReference type="InterPro" id="IPR003736">
    <property type="entry name" value="PAAI_dom"/>
</dbReference>
<dbReference type="SUPFAM" id="SSF54637">
    <property type="entry name" value="Thioesterase/thiol ester dehydrase-isomerase"/>
    <property type="match status" value="1"/>
</dbReference>
<comment type="caution">
    <text evidence="3">The sequence shown here is derived from an EMBL/GenBank/DDBJ whole genome shotgun (WGS) entry which is preliminary data.</text>
</comment>
<dbReference type="Pfam" id="PF03061">
    <property type="entry name" value="4HBT"/>
    <property type="match status" value="1"/>
</dbReference>
<dbReference type="AlphaFoldDB" id="A0A1J5RDN2"/>
<proteinExistence type="predicted"/>
<gene>
    <name evidence="3" type="primary">paaI_2</name>
    <name evidence="3" type="ORF">GALL_278590</name>
</gene>
<reference evidence="3" key="1">
    <citation type="submission" date="2016-10" db="EMBL/GenBank/DDBJ databases">
        <title>Sequence of Gallionella enrichment culture.</title>
        <authorList>
            <person name="Poehlein A."/>
            <person name="Muehling M."/>
            <person name="Daniel R."/>
        </authorList>
    </citation>
    <scope>NUCLEOTIDE SEQUENCE</scope>
</reference>
<organism evidence="3">
    <name type="scientific">mine drainage metagenome</name>
    <dbReference type="NCBI Taxonomy" id="410659"/>
    <lineage>
        <taxon>unclassified sequences</taxon>
        <taxon>metagenomes</taxon>
        <taxon>ecological metagenomes</taxon>
    </lineage>
</organism>
<evidence type="ECO:0000256" key="1">
    <source>
        <dbReference type="ARBA" id="ARBA00022801"/>
    </source>
</evidence>
<dbReference type="EMBL" id="MLJW01000299">
    <property type="protein sequence ID" value="OIQ90228.1"/>
    <property type="molecule type" value="Genomic_DNA"/>
</dbReference>
<keyword evidence="1 3" id="KW-0378">Hydrolase</keyword>
<accession>A0A1J5RDN2</accession>
<dbReference type="InterPro" id="IPR029069">
    <property type="entry name" value="HotDog_dom_sf"/>
</dbReference>
<dbReference type="PANTHER" id="PTHR43240">
    <property type="entry name" value="1,4-DIHYDROXY-2-NAPHTHOYL-COA THIOESTERASE 1"/>
    <property type="match status" value="1"/>
</dbReference>
<evidence type="ECO:0000259" key="2">
    <source>
        <dbReference type="Pfam" id="PF03061"/>
    </source>
</evidence>
<dbReference type="Gene3D" id="3.10.129.10">
    <property type="entry name" value="Hotdog Thioesterase"/>
    <property type="match status" value="1"/>
</dbReference>
<protein>
    <submittedName>
        <fullName evidence="3">Acyl-coenzyme A thioesterase PaaI</fullName>
        <ecNumber evidence="3">3.1.2.-</ecNumber>
    </submittedName>
</protein>
<dbReference type="PANTHER" id="PTHR43240:SF20">
    <property type="entry name" value="MEDIUM_LONG-CHAIN ACYL-COA THIOESTERASE YIGI"/>
    <property type="match status" value="1"/>
</dbReference>
<dbReference type="CDD" id="cd03443">
    <property type="entry name" value="PaaI_thioesterase"/>
    <property type="match status" value="1"/>
</dbReference>
<dbReference type="EC" id="3.1.2.-" evidence="3"/>
<evidence type="ECO:0000313" key="3">
    <source>
        <dbReference type="EMBL" id="OIQ90228.1"/>
    </source>
</evidence>